<evidence type="ECO:0000313" key="1">
    <source>
        <dbReference type="EMBL" id="QHS98360.1"/>
    </source>
</evidence>
<accession>A0A6C0C1T9</accession>
<protein>
    <submittedName>
        <fullName evidence="1">Uncharacterized protein</fullName>
    </submittedName>
</protein>
<sequence length="93" mass="10940">MSYNIGDFIEFERSHLTDNVGVIVNKWDSLDKWNYLVSIKQFNGDYACMTIQNIKGIKNLSLEYKLSLLSSFGDWWYIHHKSIYQNILVCAIK</sequence>
<proteinExistence type="predicted"/>
<name>A0A6C0C1T9_9ZZZZ</name>
<dbReference type="EMBL" id="MN739316">
    <property type="protein sequence ID" value="QHS98360.1"/>
    <property type="molecule type" value="Genomic_DNA"/>
</dbReference>
<dbReference type="AlphaFoldDB" id="A0A6C0C1T9"/>
<organism evidence="1">
    <name type="scientific">viral metagenome</name>
    <dbReference type="NCBI Taxonomy" id="1070528"/>
    <lineage>
        <taxon>unclassified sequences</taxon>
        <taxon>metagenomes</taxon>
        <taxon>organismal metagenomes</taxon>
    </lineage>
</organism>
<reference evidence="1" key="1">
    <citation type="journal article" date="2020" name="Nature">
        <title>Giant virus diversity and host interactions through global metagenomics.</title>
        <authorList>
            <person name="Schulz F."/>
            <person name="Roux S."/>
            <person name="Paez-Espino D."/>
            <person name="Jungbluth S."/>
            <person name="Walsh D.A."/>
            <person name="Denef V.J."/>
            <person name="McMahon K.D."/>
            <person name="Konstantinidis K.T."/>
            <person name="Eloe-Fadrosh E.A."/>
            <person name="Kyrpides N.C."/>
            <person name="Woyke T."/>
        </authorList>
    </citation>
    <scope>NUCLEOTIDE SEQUENCE</scope>
    <source>
        <strain evidence="1">GVMAG-M-3300020185-18</strain>
    </source>
</reference>